<feature type="compositionally biased region" description="Basic and acidic residues" evidence="1">
    <location>
        <begin position="407"/>
        <end position="438"/>
    </location>
</feature>
<keyword evidence="3" id="KW-1185">Reference proteome</keyword>
<dbReference type="InterPro" id="IPR005607">
    <property type="entry name" value="BSD_dom"/>
</dbReference>
<dbReference type="KEGG" id="lak:106181775"/>
<evidence type="ECO:0000256" key="1">
    <source>
        <dbReference type="SAM" id="MobiDB-lite"/>
    </source>
</evidence>
<dbReference type="Pfam" id="PF03909">
    <property type="entry name" value="BSD"/>
    <property type="match status" value="1"/>
</dbReference>
<dbReference type="AlphaFoldDB" id="A0A1S3KGE1"/>
<feature type="region of interest" description="Disordered" evidence="1">
    <location>
        <begin position="452"/>
        <end position="803"/>
    </location>
</feature>
<dbReference type="InParanoid" id="A0A1S3KGE1"/>
<proteinExistence type="predicted"/>
<feature type="compositionally biased region" description="Basic and acidic residues" evidence="1">
    <location>
        <begin position="452"/>
        <end position="687"/>
    </location>
</feature>
<dbReference type="RefSeq" id="XP_013421710.1">
    <property type="nucleotide sequence ID" value="XM_013566256.1"/>
</dbReference>
<dbReference type="InterPro" id="IPR035925">
    <property type="entry name" value="BSD_dom_sf"/>
</dbReference>
<evidence type="ECO:0000313" key="3">
    <source>
        <dbReference type="Proteomes" id="UP000085678"/>
    </source>
</evidence>
<dbReference type="OrthoDB" id="73788at2759"/>
<name>A0A1S3KGE1_LINAN</name>
<dbReference type="PANTHER" id="PTHR16019">
    <property type="entry name" value="SYNAPSE-ASSOCIATED PROTEIN"/>
    <property type="match status" value="1"/>
</dbReference>
<dbReference type="InterPro" id="IPR051494">
    <property type="entry name" value="BSD_domain-containing"/>
</dbReference>
<feature type="compositionally biased region" description="Polar residues" evidence="1">
    <location>
        <begin position="395"/>
        <end position="406"/>
    </location>
</feature>
<dbReference type="Gene3D" id="1.10.3970.10">
    <property type="entry name" value="BSD domain"/>
    <property type="match status" value="1"/>
</dbReference>
<gene>
    <name evidence="4" type="primary">LOC106181775</name>
</gene>
<feature type="compositionally biased region" description="Basic and acidic residues" evidence="1">
    <location>
        <begin position="695"/>
        <end position="705"/>
    </location>
</feature>
<dbReference type="PANTHER" id="PTHR16019:SF5">
    <property type="entry name" value="BSD DOMAIN-CONTAINING PROTEIN 1"/>
    <property type="match status" value="1"/>
</dbReference>
<sequence>MIKTKMAEGGSDGGDWWGGWLQAAKDKTVSAVGFLKQDLAEFGCVVHNETKDVVAKSASVVKDKLATEQPGSTGNMMKDGITHFLGNIQKALYVPPDDDGEQKLKITPTGVIYDRAQARVYAIQIDPGTYCQEPEGPPEKYKEWLENFQLEEKKGEISELLVARVEVRSLYTQLVPSEISHADFWRRYFYKLHQLEEDEIRKKDLMKRAETAGDEDDLGWDDDWEEVEEFSTRNMSPDKERSPALPEKITAVKGDAAASASMPSQNVLQTDDEKMQAVTAPKQIGKQVSAKTGDISSKETDLGDGPEIKSGEQPAAMAVFSMFTQSMGKLKDTVMKTLEGEQEWSSSGEEEEEIQTSQEQQKDAATFQQTNVSLAKKKGEIKSTERKTKAETEKLSSSAPAEVKQNTVDENKKAEKSERLRLQKEKEAAEIVKQQQEKEAAEIVRLQLEKEKSERLRQQKEEEAENLKQQKEKEEAERLRQQKEKEERLRQQKEKEEAERLRQQKEKEEAERLRQQKEKEEAERLRQQKEKEEEERLRQQKEKEETERLRLQKEEEEAERLRQQREKEEEERLRQQKEKEETERLRQQKEKEEAERLRLQKEKEEAERLKQQKEKEEAERLRQQKEKEEAERLRLQKKEEEAERQKEKEEVERLRKEKEAEILRQRKEKEEAELAEKQRKEKEDADRLALAVTTGDEKTSADKAAADTTSPETSDEDIQGQKDIQTKEKGDLVMVGSNRTTPTSEESNNKELSSLEDDWEKDFDIEVTEEDLQLAAEAAKKIGATEGTGDQDDDIGDDWEDWE</sequence>
<protein>
    <submittedName>
        <fullName evidence="4">BSD domain-containing protein 1</fullName>
    </submittedName>
</protein>
<feature type="compositionally biased region" description="Acidic residues" evidence="1">
    <location>
        <begin position="789"/>
        <end position="803"/>
    </location>
</feature>
<dbReference type="PROSITE" id="PS50858">
    <property type="entry name" value="BSD"/>
    <property type="match status" value="1"/>
</dbReference>
<organism evidence="3 4">
    <name type="scientific">Lingula anatina</name>
    <name type="common">Brachiopod</name>
    <name type="synonym">Lingula unguis</name>
    <dbReference type="NCBI Taxonomy" id="7574"/>
    <lineage>
        <taxon>Eukaryota</taxon>
        <taxon>Metazoa</taxon>
        <taxon>Spiralia</taxon>
        <taxon>Lophotrochozoa</taxon>
        <taxon>Brachiopoda</taxon>
        <taxon>Linguliformea</taxon>
        <taxon>Lingulata</taxon>
        <taxon>Lingulida</taxon>
        <taxon>Linguloidea</taxon>
        <taxon>Lingulidae</taxon>
        <taxon>Lingula</taxon>
    </lineage>
</organism>
<dbReference type="Proteomes" id="UP000085678">
    <property type="component" value="Unplaced"/>
</dbReference>
<feature type="region of interest" description="Disordered" evidence="1">
    <location>
        <begin position="333"/>
        <end position="438"/>
    </location>
</feature>
<dbReference type="SUPFAM" id="SSF140383">
    <property type="entry name" value="BSD domain-like"/>
    <property type="match status" value="1"/>
</dbReference>
<feature type="compositionally biased region" description="Basic and acidic residues" evidence="1">
    <location>
        <begin position="296"/>
        <end position="310"/>
    </location>
</feature>
<feature type="domain" description="BSD" evidence="2">
    <location>
        <begin position="144"/>
        <end position="196"/>
    </location>
</feature>
<dbReference type="GO" id="GO:0005737">
    <property type="term" value="C:cytoplasm"/>
    <property type="evidence" value="ECO:0007669"/>
    <property type="project" value="TreeGrafter"/>
</dbReference>
<dbReference type="GeneID" id="106181775"/>
<feature type="compositionally biased region" description="Acidic residues" evidence="1">
    <location>
        <begin position="754"/>
        <end position="772"/>
    </location>
</feature>
<reference evidence="4" key="1">
    <citation type="submission" date="2025-08" db="UniProtKB">
        <authorList>
            <consortium name="RefSeq"/>
        </authorList>
    </citation>
    <scope>IDENTIFICATION</scope>
    <source>
        <tissue evidence="4">Gonads</tissue>
    </source>
</reference>
<dbReference type="SMART" id="SM00751">
    <property type="entry name" value="BSD"/>
    <property type="match status" value="1"/>
</dbReference>
<accession>A0A1S3KGE1</accession>
<feature type="region of interest" description="Disordered" evidence="1">
    <location>
        <begin position="254"/>
        <end position="311"/>
    </location>
</feature>
<evidence type="ECO:0000313" key="4">
    <source>
        <dbReference type="RefSeq" id="XP_013421710.1"/>
    </source>
</evidence>
<dbReference type="STRING" id="7574.A0A1S3KGE1"/>
<feature type="compositionally biased region" description="Basic and acidic residues" evidence="1">
    <location>
        <begin position="377"/>
        <end position="394"/>
    </location>
</feature>
<evidence type="ECO:0000259" key="2">
    <source>
        <dbReference type="PROSITE" id="PS50858"/>
    </source>
</evidence>